<dbReference type="InterPro" id="IPR011075">
    <property type="entry name" value="TetR_C"/>
</dbReference>
<dbReference type="Gene3D" id="1.10.357.10">
    <property type="entry name" value="Tetracycline Repressor, domain 2"/>
    <property type="match status" value="1"/>
</dbReference>
<dbReference type="InterPro" id="IPR001647">
    <property type="entry name" value="HTH_TetR"/>
</dbReference>
<evidence type="ECO:0000256" key="4">
    <source>
        <dbReference type="PROSITE-ProRule" id="PRU00335"/>
    </source>
</evidence>
<evidence type="ECO:0000313" key="7">
    <source>
        <dbReference type="Proteomes" id="UP000583556"/>
    </source>
</evidence>
<feature type="DNA-binding region" description="H-T-H motif" evidence="4">
    <location>
        <begin position="10"/>
        <end position="29"/>
    </location>
</feature>
<gene>
    <name evidence="6" type="ORF">HHL27_07680</name>
</gene>
<dbReference type="GO" id="GO:0003700">
    <property type="term" value="F:DNA-binding transcription factor activity"/>
    <property type="evidence" value="ECO:0007669"/>
    <property type="project" value="TreeGrafter"/>
</dbReference>
<keyword evidence="7" id="KW-1185">Reference proteome</keyword>
<organism evidence="6 7">
    <name type="scientific">Novosphingobium olei</name>
    <dbReference type="NCBI Taxonomy" id="2728851"/>
    <lineage>
        <taxon>Bacteria</taxon>
        <taxon>Pseudomonadati</taxon>
        <taxon>Pseudomonadota</taxon>
        <taxon>Alphaproteobacteria</taxon>
        <taxon>Sphingomonadales</taxon>
        <taxon>Sphingomonadaceae</taxon>
        <taxon>Novosphingobium</taxon>
    </lineage>
</organism>
<evidence type="ECO:0000256" key="3">
    <source>
        <dbReference type="ARBA" id="ARBA00023163"/>
    </source>
</evidence>
<evidence type="ECO:0000256" key="2">
    <source>
        <dbReference type="ARBA" id="ARBA00023125"/>
    </source>
</evidence>
<protein>
    <submittedName>
        <fullName evidence="6">TetR family transcriptional regulator</fullName>
    </submittedName>
</protein>
<dbReference type="EMBL" id="JABBGM010000002">
    <property type="protein sequence ID" value="NML93544.1"/>
    <property type="molecule type" value="Genomic_DNA"/>
</dbReference>
<dbReference type="Proteomes" id="UP000583556">
    <property type="component" value="Unassembled WGS sequence"/>
</dbReference>
<dbReference type="GO" id="GO:0000976">
    <property type="term" value="F:transcription cis-regulatory region binding"/>
    <property type="evidence" value="ECO:0007669"/>
    <property type="project" value="TreeGrafter"/>
</dbReference>
<dbReference type="PANTHER" id="PTHR30055">
    <property type="entry name" value="HTH-TYPE TRANSCRIPTIONAL REGULATOR RUTR"/>
    <property type="match status" value="1"/>
</dbReference>
<dbReference type="AlphaFoldDB" id="A0A7Y0BND9"/>
<dbReference type="SUPFAM" id="SSF48498">
    <property type="entry name" value="Tetracyclin repressor-like, C-terminal domain"/>
    <property type="match status" value="1"/>
</dbReference>
<dbReference type="InterPro" id="IPR050109">
    <property type="entry name" value="HTH-type_TetR-like_transc_reg"/>
</dbReference>
<dbReference type="Pfam" id="PF14514">
    <property type="entry name" value="TetR_C_9"/>
    <property type="match status" value="1"/>
</dbReference>
<keyword evidence="2 4" id="KW-0238">DNA-binding</keyword>
<dbReference type="InterPro" id="IPR009057">
    <property type="entry name" value="Homeodomain-like_sf"/>
</dbReference>
<keyword evidence="1" id="KW-0805">Transcription regulation</keyword>
<feature type="domain" description="HTH tetR-type" evidence="5">
    <location>
        <begin position="1"/>
        <end position="47"/>
    </location>
</feature>
<evidence type="ECO:0000259" key="5">
    <source>
        <dbReference type="PROSITE" id="PS50977"/>
    </source>
</evidence>
<name>A0A7Y0BND9_9SPHN</name>
<dbReference type="InterPro" id="IPR036271">
    <property type="entry name" value="Tet_transcr_reg_TetR-rel_C_sf"/>
</dbReference>
<evidence type="ECO:0000256" key="1">
    <source>
        <dbReference type="ARBA" id="ARBA00023015"/>
    </source>
</evidence>
<dbReference type="SUPFAM" id="SSF46689">
    <property type="entry name" value="Homeodomain-like"/>
    <property type="match status" value="1"/>
</dbReference>
<reference evidence="6 7" key="1">
    <citation type="submission" date="2020-04" db="EMBL/GenBank/DDBJ databases">
        <title>Novosphingobium sp. TW-4 isolated from soil.</title>
        <authorList>
            <person name="Dahal R.H."/>
            <person name="Chaudhary D.K."/>
        </authorList>
    </citation>
    <scope>NUCLEOTIDE SEQUENCE [LARGE SCALE GENOMIC DNA]</scope>
    <source>
        <strain evidence="6 7">TW-4</strain>
    </source>
</reference>
<sequence length="184" mass="21027">MRELDTIEIGIVDIAQRAGVNHAMIRYFFGSKEGLLLALLDRDVYRRIRQLDRLFALNVTPTERMRVHLRGILDTYYQIPYLNRLIQVMVREADPQRVQHIADELLIPIAAAQARIIAEGIAAGEFRDVDPKLFYFNTIGSADGLYSNRFTLSAVFGGLPSADQALHERYREHTVETLMRGLLL</sequence>
<dbReference type="PANTHER" id="PTHR30055:SF181">
    <property type="entry name" value="BLR6905 PROTEIN"/>
    <property type="match status" value="1"/>
</dbReference>
<dbReference type="PROSITE" id="PS50977">
    <property type="entry name" value="HTH_TETR_2"/>
    <property type="match status" value="1"/>
</dbReference>
<comment type="caution">
    <text evidence="6">The sequence shown here is derived from an EMBL/GenBank/DDBJ whole genome shotgun (WGS) entry which is preliminary data.</text>
</comment>
<accession>A0A7Y0BND9</accession>
<dbReference type="Pfam" id="PF00440">
    <property type="entry name" value="TetR_N"/>
    <property type="match status" value="1"/>
</dbReference>
<proteinExistence type="predicted"/>
<keyword evidence="3" id="KW-0804">Transcription</keyword>
<evidence type="ECO:0000313" key="6">
    <source>
        <dbReference type="EMBL" id="NML93544.1"/>
    </source>
</evidence>
<dbReference type="RefSeq" id="WP_169492845.1">
    <property type="nucleotide sequence ID" value="NZ_AP029021.1"/>
</dbReference>